<evidence type="ECO:0000313" key="1">
    <source>
        <dbReference type="EMBL" id="MFD2759844.1"/>
    </source>
</evidence>
<dbReference type="Proteomes" id="UP001597502">
    <property type="component" value="Unassembled WGS sequence"/>
</dbReference>
<protein>
    <submittedName>
        <fullName evidence="1">Uncharacterized protein</fullName>
    </submittedName>
</protein>
<sequence length="119" mass="13440">MHYNQQHMYELCKNHMHSYVLVEVNDGTQVDGIITGLDDEYVYMAVPLGQESGFDNNWRPHGFGGFGYGYGYGNPGYGYGGYGYGYGTPGYGYGNRPRRFRRMILPLAALTALSVLPWY</sequence>
<organism evidence="1 2">
    <name type="scientific">Lentibacillus juripiscarius</name>
    <dbReference type="NCBI Taxonomy" id="257446"/>
    <lineage>
        <taxon>Bacteria</taxon>
        <taxon>Bacillati</taxon>
        <taxon>Bacillota</taxon>
        <taxon>Bacilli</taxon>
        <taxon>Bacillales</taxon>
        <taxon>Bacillaceae</taxon>
        <taxon>Lentibacillus</taxon>
    </lineage>
</organism>
<dbReference type="RefSeq" id="WP_382390710.1">
    <property type="nucleotide sequence ID" value="NZ_JBHUNA010000003.1"/>
</dbReference>
<dbReference type="EMBL" id="JBHUNA010000003">
    <property type="protein sequence ID" value="MFD2759844.1"/>
    <property type="molecule type" value="Genomic_DNA"/>
</dbReference>
<name>A0ABW5V5K4_9BACI</name>
<proteinExistence type="predicted"/>
<comment type="caution">
    <text evidence="1">The sequence shown here is derived from an EMBL/GenBank/DDBJ whole genome shotgun (WGS) entry which is preliminary data.</text>
</comment>
<reference evidence="2" key="1">
    <citation type="journal article" date="2019" name="Int. J. Syst. Evol. Microbiol.">
        <title>The Global Catalogue of Microorganisms (GCM) 10K type strain sequencing project: providing services to taxonomists for standard genome sequencing and annotation.</title>
        <authorList>
            <consortium name="The Broad Institute Genomics Platform"/>
            <consortium name="The Broad Institute Genome Sequencing Center for Infectious Disease"/>
            <person name="Wu L."/>
            <person name="Ma J."/>
        </authorList>
    </citation>
    <scope>NUCLEOTIDE SEQUENCE [LARGE SCALE GENOMIC DNA]</scope>
    <source>
        <strain evidence="2">TISTR 1535</strain>
    </source>
</reference>
<evidence type="ECO:0000313" key="2">
    <source>
        <dbReference type="Proteomes" id="UP001597502"/>
    </source>
</evidence>
<keyword evidence="2" id="KW-1185">Reference proteome</keyword>
<accession>A0ABW5V5K4</accession>
<gene>
    <name evidence="1" type="ORF">ACFSUO_02420</name>
</gene>